<name>D0A7H4_TRYB9</name>
<organism evidence="2 3">
    <name type="scientific">Trypanosoma brucei gambiense (strain MHOM/CI/86/DAL972)</name>
    <dbReference type="NCBI Taxonomy" id="679716"/>
    <lineage>
        <taxon>Eukaryota</taxon>
        <taxon>Discoba</taxon>
        <taxon>Euglenozoa</taxon>
        <taxon>Kinetoplastea</taxon>
        <taxon>Metakinetoplastina</taxon>
        <taxon>Trypanosomatida</taxon>
        <taxon>Trypanosomatidae</taxon>
        <taxon>Trypanosoma</taxon>
    </lineage>
</organism>
<protein>
    <submittedName>
        <fullName evidence="2">Uncharacterized protein</fullName>
    </submittedName>
</protein>
<sequence length="130" mass="14950">MGFPLFLFRFFLFSAQNFLLSPLRPAAAVAPFSFKLIVTKSNIPLLFAMICVVGIQIRYIFLSYTHLLNCKLVPIIIVLFCFCFVLFFFLPSFLPYILPSFLFPLHLSLSSSTSFFSVSIIITFHYILLK</sequence>
<dbReference type="GeneID" id="23867767"/>
<feature type="transmembrane region" description="Helical" evidence="1">
    <location>
        <begin position="73"/>
        <end position="97"/>
    </location>
</feature>
<dbReference type="RefSeq" id="XP_011779889.1">
    <property type="nucleotide sequence ID" value="XM_011781587.1"/>
</dbReference>
<dbReference type="KEGG" id="tbg:TbgDal_XI7430"/>
<keyword evidence="1" id="KW-1133">Transmembrane helix</keyword>
<dbReference type="Proteomes" id="UP000002316">
    <property type="component" value="Chromosome 11"/>
</dbReference>
<dbReference type="EMBL" id="FN554974">
    <property type="protein sequence ID" value="CBH17625.1"/>
    <property type="molecule type" value="Genomic_DNA"/>
</dbReference>
<dbReference type="AlphaFoldDB" id="D0A7H4"/>
<reference evidence="3" key="1">
    <citation type="journal article" date="2010" name="PLoS Negl. Trop. Dis.">
        <title>The genome sequence of Trypanosoma brucei gambiense, causative agent of chronic human african trypanosomiasis.</title>
        <authorList>
            <person name="Jackson A.P."/>
            <person name="Sanders M."/>
            <person name="Berry A."/>
            <person name="McQuillan J."/>
            <person name="Aslett M.A."/>
            <person name="Quail M.A."/>
            <person name="Chukualim B."/>
            <person name="Capewell P."/>
            <person name="MacLeod A."/>
            <person name="Melville S.E."/>
            <person name="Gibson W."/>
            <person name="Barry J.D."/>
            <person name="Berriman M."/>
            <person name="Hertz-Fowler C."/>
        </authorList>
    </citation>
    <scope>NUCLEOTIDE SEQUENCE [LARGE SCALE GENOMIC DNA]</scope>
    <source>
        <strain evidence="3">MHOM/CI/86/DAL972</strain>
    </source>
</reference>
<evidence type="ECO:0000256" key="1">
    <source>
        <dbReference type="SAM" id="Phobius"/>
    </source>
</evidence>
<evidence type="ECO:0000313" key="3">
    <source>
        <dbReference type="Proteomes" id="UP000002316"/>
    </source>
</evidence>
<evidence type="ECO:0000313" key="2">
    <source>
        <dbReference type="EMBL" id="CBH17625.1"/>
    </source>
</evidence>
<proteinExistence type="predicted"/>
<feature type="transmembrane region" description="Helical" evidence="1">
    <location>
        <begin position="109"/>
        <end position="129"/>
    </location>
</feature>
<gene>
    <name evidence="2" type="ORF">TbgDal_XI7430</name>
</gene>
<keyword evidence="1" id="KW-0812">Transmembrane</keyword>
<accession>D0A7H4</accession>
<feature type="transmembrane region" description="Helical" evidence="1">
    <location>
        <begin position="42"/>
        <end position="61"/>
    </location>
</feature>
<keyword evidence="1" id="KW-0472">Membrane</keyword>